<dbReference type="Proteomes" id="UP000479000">
    <property type="component" value="Unassembled WGS sequence"/>
</dbReference>
<organism evidence="1 2">
    <name type="scientific">Nesidiocoris tenuis</name>
    <dbReference type="NCBI Taxonomy" id="355587"/>
    <lineage>
        <taxon>Eukaryota</taxon>
        <taxon>Metazoa</taxon>
        <taxon>Ecdysozoa</taxon>
        <taxon>Arthropoda</taxon>
        <taxon>Hexapoda</taxon>
        <taxon>Insecta</taxon>
        <taxon>Pterygota</taxon>
        <taxon>Neoptera</taxon>
        <taxon>Paraneoptera</taxon>
        <taxon>Hemiptera</taxon>
        <taxon>Heteroptera</taxon>
        <taxon>Panheteroptera</taxon>
        <taxon>Cimicomorpha</taxon>
        <taxon>Miridae</taxon>
        <taxon>Dicyphina</taxon>
        <taxon>Nesidiocoris</taxon>
    </lineage>
</organism>
<feature type="non-terminal residue" evidence="1">
    <location>
        <position position="67"/>
    </location>
</feature>
<dbReference type="AlphaFoldDB" id="A0A6H5HRC0"/>
<reference evidence="1 2" key="1">
    <citation type="submission" date="2020-02" db="EMBL/GenBank/DDBJ databases">
        <authorList>
            <person name="Ferguson B K."/>
        </authorList>
    </citation>
    <scope>NUCLEOTIDE SEQUENCE [LARGE SCALE GENOMIC DNA]</scope>
</reference>
<evidence type="ECO:0000313" key="1">
    <source>
        <dbReference type="EMBL" id="CAB0019090.1"/>
    </source>
</evidence>
<name>A0A6H5HRC0_9HEMI</name>
<sequence length="67" mass="7535">MVGEQVSSPWQKPSTCPWRQMFDSEKPKQEIATCSVPLRFLEQWSENVSTPGIESFIGLRDAHGVLG</sequence>
<dbReference type="EMBL" id="CADCXU010033750">
    <property type="protein sequence ID" value="CAB0019090.1"/>
    <property type="molecule type" value="Genomic_DNA"/>
</dbReference>
<keyword evidence="2" id="KW-1185">Reference proteome</keyword>
<gene>
    <name evidence="1" type="ORF">NTEN_LOCUS22802</name>
</gene>
<protein>
    <submittedName>
        <fullName evidence="1">Uncharacterized protein</fullName>
    </submittedName>
</protein>
<accession>A0A6H5HRC0</accession>
<proteinExistence type="predicted"/>
<evidence type="ECO:0000313" key="2">
    <source>
        <dbReference type="Proteomes" id="UP000479000"/>
    </source>
</evidence>